<dbReference type="InterPro" id="IPR008756">
    <property type="entry name" value="Peptidase_M56"/>
</dbReference>
<gene>
    <name evidence="12" type="ORF">SAMN04487992_101305</name>
</gene>
<dbReference type="InterPro" id="IPR006260">
    <property type="entry name" value="TonB/TolA_C"/>
</dbReference>
<evidence type="ECO:0000259" key="11">
    <source>
        <dbReference type="PROSITE" id="PS52015"/>
    </source>
</evidence>
<accession>A0A1G7D279</accession>
<feature type="transmembrane region" description="Helical" evidence="10">
    <location>
        <begin position="6"/>
        <end position="22"/>
    </location>
</feature>
<evidence type="ECO:0000313" key="12">
    <source>
        <dbReference type="EMBL" id="SDE45678.1"/>
    </source>
</evidence>
<evidence type="ECO:0000256" key="5">
    <source>
        <dbReference type="ARBA" id="ARBA00022519"/>
    </source>
</evidence>
<dbReference type="RefSeq" id="WP_074537171.1">
    <property type="nucleotide sequence ID" value="NZ_FNBD01000001.1"/>
</dbReference>
<dbReference type="Proteomes" id="UP000182114">
    <property type="component" value="Unassembled WGS sequence"/>
</dbReference>
<dbReference type="Pfam" id="PF05569">
    <property type="entry name" value="Peptidase_M56"/>
    <property type="match status" value="1"/>
</dbReference>
<dbReference type="EMBL" id="FNBD01000001">
    <property type="protein sequence ID" value="SDE45678.1"/>
    <property type="molecule type" value="Genomic_DNA"/>
</dbReference>
<evidence type="ECO:0000256" key="9">
    <source>
        <dbReference type="ARBA" id="ARBA00023136"/>
    </source>
</evidence>
<dbReference type="SUPFAM" id="SSF74653">
    <property type="entry name" value="TolA/TonB C-terminal domain"/>
    <property type="match status" value="1"/>
</dbReference>
<name>A0A1G7D279_9FLAO</name>
<evidence type="ECO:0000256" key="8">
    <source>
        <dbReference type="ARBA" id="ARBA00022989"/>
    </source>
</evidence>
<comment type="similarity">
    <text evidence="2">Belongs to the TonB family.</text>
</comment>
<feature type="transmembrane region" description="Helical" evidence="10">
    <location>
        <begin position="260"/>
        <end position="277"/>
    </location>
</feature>
<evidence type="ECO:0000256" key="6">
    <source>
        <dbReference type="ARBA" id="ARBA00022692"/>
    </source>
</evidence>
<dbReference type="InterPro" id="IPR051045">
    <property type="entry name" value="TonB-dependent_transducer"/>
</dbReference>
<dbReference type="GO" id="GO:0055085">
    <property type="term" value="P:transmembrane transport"/>
    <property type="evidence" value="ECO:0007669"/>
    <property type="project" value="InterPro"/>
</dbReference>
<dbReference type="GO" id="GO:0031992">
    <property type="term" value="F:energy transducer activity"/>
    <property type="evidence" value="ECO:0007669"/>
    <property type="project" value="TreeGrafter"/>
</dbReference>
<keyword evidence="8 10" id="KW-1133">Transmembrane helix</keyword>
<dbReference type="PANTHER" id="PTHR33446:SF2">
    <property type="entry name" value="PROTEIN TONB"/>
    <property type="match status" value="1"/>
</dbReference>
<dbReference type="Pfam" id="PF03544">
    <property type="entry name" value="TonB_C"/>
    <property type="match status" value="1"/>
</dbReference>
<sequence>MIQYILESIAFQLLFLIVYDLFLKKETFFQWNRVYLIGTYILSLVLPWVKIEALKTKVSETTFSYPEFLWNRNDLEVSGVSGTNDLVSWFTIVLIAGMVIATFIFVFKLYQIKQLKDKGTIQYLNDFTQIVIRNSEIAFSFFKSVFLGDKVLDKDYESIVAHELVHIRQGHSYDLVFFELLRIINWFNPLVYVYQNRISELHEFIADAQVSKTHKKEQYQLLLSQVFQTENISFINPFFKSSLIKKRIVMLQKSKSKRVFQLKYVVLVPLILGMLFYSSCENELKTNELEQGATLKTSSNEQQILEVSDYEKFILEVSDLDNLTEKESIQKAEFFSKVEAYKEEGNFVISDGKGNSIKIKTNTEGIESVNVIKGDSAISKEEIDYDNATDVPFMVVNEAPVFPGCEDVENQRACFKEKLFQHINKNFKYPQEAQDKGIQGKVNLMFIIDETGNIAGLRMRGPDKILEEEAERIISLLPKMTPGKQDGKVVRVPFSIPITFKLQ</sequence>
<keyword evidence="6 10" id="KW-0812">Transmembrane</keyword>
<proteinExistence type="inferred from homology"/>
<dbReference type="InterPro" id="IPR037682">
    <property type="entry name" value="TonB_C"/>
</dbReference>
<evidence type="ECO:0000256" key="2">
    <source>
        <dbReference type="ARBA" id="ARBA00006555"/>
    </source>
</evidence>
<evidence type="ECO:0000256" key="10">
    <source>
        <dbReference type="SAM" id="Phobius"/>
    </source>
</evidence>
<keyword evidence="7" id="KW-0653">Protein transport</keyword>
<dbReference type="NCBIfam" id="TIGR01352">
    <property type="entry name" value="tonB_Cterm"/>
    <property type="match status" value="1"/>
</dbReference>
<organism evidence="12 13">
    <name type="scientific">Cellulophaga baltica</name>
    <dbReference type="NCBI Taxonomy" id="76594"/>
    <lineage>
        <taxon>Bacteria</taxon>
        <taxon>Pseudomonadati</taxon>
        <taxon>Bacteroidota</taxon>
        <taxon>Flavobacteriia</taxon>
        <taxon>Flavobacteriales</taxon>
        <taxon>Flavobacteriaceae</taxon>
        <taxon>Cellulophaga</taxon>
    </lineage>
</organism>
<comment type="subcellular location">
    <subcellularLocation>
        <location evidence="1">Cell inner membrane</location>
        <topology evidence="1">Single-pass membrane protein</topology>
        <orientation evidence="1">Periplasmic side</orientation>
    </subcellularLocation>
</comment>
<dbReference type="GO" id="GO:0015031">
    <property type="term" value="P:protein transport"/>
    <property type="evidence" value="ECO:0007669"/>
    <property type="project" value="UniProtKB-KW"/>
</dbReference>
<keyword evidence="5" id="KW-0997">Cell inner membrane</keyword>
<protein>
    <submittedName>
        <fullName evidence="12">TonB family C-terminal domain-containing protein</fullName>
    </submittedName>
</protein>
<dbReference type="AlphaFoldDB" id="A0A1G7D279"/>
<dbReference type="PANTHER" id="PTHR33446">
    <property type="entry name" value="PROTEIN TONB-RELATED"/>
    <property type="match status" value="1"/>
</dbReference>
<dbReference type="CDD" id="cd07341">
    <property type="entry name" value="M56_BlaR1_MecR1_like"/>
    <property type="match status" value="1"/>
</dbReference>
<evidence type="ECO:0000256" key="7">
    <source>
        <dbReference type="ARBA" id="ARBA00022927"/>
    </source>
</evidence>
<evidence type="ECO:0000256" key="1">
    <source>
        <dbReference type="ARBA" id="ARBA00004383"/>
    </source>
</evidence>
<dbReference type="Gene3D" id="3.30.1150.10">
    <property type="match status" value="1"/>
</dbReference>
<evidence type="ECO:0000256" key="4">
    <source>
        <dbReference type="ARBA" id="ARBA00022475"/>
    </source>
</evidence>
<evidence type="ECO:0000313" key="13">
    <source>
        <dbReference type="Proteomes" id="UP000182114"/>
    </source>
</evidence>
<keyword evidence="9 10" id="KW-0472">Membrane</keyword>
<evidence type="ECO:0000256" key="3">
    <source>
        <dbReference type="ARBA" id="ARBA00022448"/>
    </source>
</evidence>
<keyword evidence="3" id="KW-0813">Transport</keyword>
<dbReference type="GO" id="GO:0098797">
    <property type="term" value="C:plasma membrane protein complex"/>
    <property type="evidence" value="ECO:0007669"/>
    <property type="project" value="TreeGrafter"/>
</dbReference>
<reference evidence="13" key="1">
    <citation type="submission" date="2016-10" db="EMBL/GenBank/DDBJ databases">
        <authorList>
            <person name="Varghese N."/>
            <person name="Submissions S."/>
        </authorList>
    </citation>
    <scope>NUCLEOTIDE SEQUENCE [LARGE SCALE GENOMIC DNA]</scope>
    <source>
        <strain evidence="13">DSM 24729</strain>
    </source>
</reference>
<keyword evidence="4" id="KW-1003">Cell membrane</keyword>
<feature type="transmembrane region" description="Helical" evidence="10">
    <location>
        <begin position="86"/>
        <end position="110"/>
    </location>
</feature>
<dbReference type="PROSITE" id="PS52015">
    <property type="entry name" value="TONB_CTD"/>
    <property type="match status" value="1"/>
</dbReference>
<feature type="domain" description="TonB C-terminal" evidence="11">
    <location>
        <begin position="414"/>
        <end position="503"/>
    </location>
</feature>
<feature type="transmembrane region" description="Helical" evidence="10">
    <location>
        <begin position="34"/>
        <end position="51"/>
    </location>
</feature>
<keyword evidence="13" id="KW-1185">Reference proteome</keyword>